<dbReference type="SUPFAM" id="SSF49464">
    <property type="entry name" value="Carboxypeptidase regulatory domain-like"/>
    <property type="match status" value="1"/>
</dbReference>
<dbReference type="InterPro" id="IPR037066">
    <property type="entry name" value="Plug_dom_sf"/>
</dbReference>
<dbReference type="RefSeq" id="WP_301190356.1">
    <property type="nucleotide sequence ID" value="NZ_JAPDPJ010000019.1"/>
</dbReference>
<evidence type="ECO:0000313" key="10">
    <source>
        <dbReference type="EMBL" id="MCW3786791.1"/>
    </source>
</evidence>
<reference evidence="10" key="1">
    <citation type="submission" date="2022-10" db="EMBL/GenBank/DDBJ databases">
        <authorList>
            <person name="Yu W.X."/>
        </authorList>
    </citation>
    <scope>NUCLEOTIDE SEQUENCE</scope>
    <source>
        <strain evidence="10">AAT</strain>
    </source>
</reference>
<keyword evidence="3 7" id="KW-1134">Transmembrane beta strand</keyword>
<dbReference type="Gene3D" id="2.170.130.10">
    <property type="entry name" value="TonB-dependent receptor, plug domain"/>
    <property type="match status" value="1"/>
</dbReference>
<dbReference type="Pfam" id="PF07715">
    <property type="entry name" value="Plug"/>
    <property type="match status" value="1"/>
</dbReference>
<dbReference type="SUPFAM" id="SSF56935">
    <property type="entry name" value="Porins"/>
    <property type="match status" value="1"/>
</dbReference>
<comment type="caution">
    <text evidence="10">The sequence shown here is derived from an EMBL/GenBank/DDBJ whole genome shotgun (WGS) entry which is preliminary data.</text>
</comment>
<dbReference type="InterPro" id="IPR023996">
    <property type="entry name" value="TonB-dep_OMP_SusC/RagA"/>
</dbReference>
<sequence>MKKFKTFLPGLDKFRYRGKYILLRMIVVVFMLLISSMYDVVLAMEQHDIYIVDRQQKIEKIFEEINSQTGLTVIYNNDKLNKDKVINLPDNKMEINALMYCVLKDEGLSYEINSDYIIVKPEPIIISNAVQQKDGNISGTVVDDVGEPLPGVAVIVKGTQIGTATDVEGHFNLTLPEGKATLVVSFIGMQPKEISVKGGTIIKVVLEPDATDLDEVVVTGMVSTDKRLFTGASQKIAAQDVKIAGLADVSRGLEGRAAGVSVQNVSGTFGTAPKIRVRGATSIYGNSKPLWVVDGVIMDDVVEMSSDDLSSGDVKTLISSAIAGLNSEDIESYEILKDGSATSIYGARAMAGVIVITTKKGRAGVSKISYTGEYTYRLTPSYGDFNIMNSQEQMSVYEEMREAGWLNYADVANASESGIYGRMYNQLNQLDENGNFVLPNTPESIAAFLRNAEYRNTDWFDELFKQNVMHNHSVSISSGNDRSTYYASLSALVDPGWTLDSKVNRYTANLNSSFDIRDNLKLNIITNGSYRKQKAPGTLSQNKDVVTGEVKRDFDINPYSFALNSSRTLDPNVSYIRNYAPFNIKKELKENSIDLNVVNVKFQSELKWKPFSNLELSALGALKYQSTSQEHDITEFSNQAEAYRAMGNTTIRDKNPFLYTDPDDPYALPVTVLPQGGIYKRTNYSMLGYDFRATASYKNVFKDVHIVNIYGGTEVNYADREQNNFTGWGMQYSMGEIPFYSYELFKKGIEDNNLYYGISNTRYRNVAFFANGTYSFNRKYTLNGTIRYEGSNKLGKSRSARWLPTWNVSGAWNVDEEQFFESLRPILSHLTLKASYSLTADRGPYNVTNSLVYIDSQTPWRPSAGVKESSLYIKSLENSELTYEKKHELNFGLEMGFLNNRLNTTFDIYKRNNFDLIGIVNTQGLGGEVAKYGNVASMESNGYELSISSTNVKTQNFKWQTNFVYSKVKNEVTELETTSRVIDLVTGNGFAREGYSVRSIFSIPFKGLNDEGLPTFINQSGETTTYDVYFQERDNLDFLEYSGSADPTDIGSLNNTFTYKGLRLNVFMTYSFGNVIRLDPVFKSSYSDLDALPREFKNRWVAPGDEKYTDVPVIATKRQQNNIGSSDLATAYNAYNYSSARIAKGDFVRMKEISLSYDFSKELCNALKVSNLSVRLQATNLFLIYSDDKLNGQDPEFFNAGGVAVPVPKQYTFTLKLGL</sequence>
<dbReference type="EMBL" id="JAPDPJ010000019">
    <property type="protein sequence ID" value="MCW3786791.1"/>
    <property type="molecule type" value="Genomic_DNA"/>
</dbReference>
<name>A0AAE3M3X2_9BACT</name>
<dbReference type="Gene3D" id="2.60.40.1120">
    <property type="entry name" value="Carboxypeptidase-like, regulatory domain"/>
    <property type="match status" value="1"/>
</dbReference>
<evidence type="ECO:0000256" key="4">
    <source>
        <dbReference type="ARBA" id="ARBA00022692"/>
    </source>
</evidence>
<dbReference type="InterPro" id="IPR036942">
    <property type="entry name" value="Beta-barrel_TonB_sf"/>
</dbReference>
<keyword evidence="2 7" id="KW-0813">Transport</keyword>
<dbReference type="Proteomes" id="UP001209229">
    <property type="component" value="Unassembled WGS sequence"/>
</dbReference>
<dbReference type="Pfam" id="PF13715">
    <property type="entry name" value="CarbopepD_reg_2"/>
    <property type="match status" value="1"/>
</dbReference>
<keyword evidence="4 7" id="KW-0812">Transmembrane</keyword>
<evidence type="ECO:0000256" key="1">
    <source>
        <dbReference type="ARBA" id="ARBA00004571"/>
    </source>
</evidence>
<evidence type="ECO:0000313" key="11">
    <source>
        <dbReference type="Proteomes" id="UP001209229"/>
    </source>
</evidence>
<evidence type="ECO:0000256" key="7">
    <source>
        <dbReference type="PROSITE-ProRule" id="PRU01360"/>
    </source>
</evidence>
<proteinExistence type="inferred from homology"/>
<keyword evidence="6 7" id="KW-0998">Cell outer membrane</keyword>
<evidence type="ECO:0000256" key="3">
    <source>
        <dbReference type="ARBA" id="ARBA00022452"/>
    </source>
</evidence>
<feature type="domain" description="TonB-dependent receptor plug" evidence="9">
    <location>
        <begin position="229"/>
        <end position="353"/>
    </location>
</feature>
<dbReference type="InterPro" id="IPR008969">
    <property type="entry name" value="CarboxyPept-like_regulatory"/>
</dbReference>
<dbReference type="GO" id="GO:0009279">
    <property type="term" value="C:cell outer membrane"/>
    <property type="evidence" value="ECO:0007669"/>
    <property type="project" value="UniProtKB-SubCell"/>
</dbReference>
<feature type="transmembrane region" description="Helical" evidence="8">
    <location>
        <begin position="21"/>
        <end position="44"/>
    </location>
</feature>
<comment type="subcellular location">
    <subcellularLocation>
        <location evidence="1 7">Cell outer membrane</location>
        <topology evidence="1 7">Multi-pass membrane protein</topology>
    </subcellularLocation>
</comment>
<organism evidence="10 11">
    <name type="scientific">Plebeiibacterium sediminum</name>
    <dbReference type="NCBI Taxonomy" id="2992112"/>
    <lineage>
        <taxon>Bacteria</taxon>
        <taxon>Pseudomonadati</taxon>
        <taxon>Bacteroidota</taxon>
        <taxon>Bacteroidia</taxon>
        <taxon>Marinilabiliales</taxon>
        <taxon>Marinilabiliaceae</taxon>
        <taxon>Plebeiibacterium</taxon>
    </lineage>
</organism>
<dbReference type="AlphaFoldDB" id="A0AAE3M3X2"/>
<evidence type="ECO:0000256" key="8">
    <source>
        <dbReference type="SAM" id="Phobius"/>
    </source>
</evidence>
<evidence type="ECO:0000256" key="6">
    <source>
        <dbReference type="ARBA" id="ARBA00023237"/>
    </source>
</evidence>
<dbReference type="NCBIfam" id="TIGR04057">
    <property type="entry name" value="SusC_RagA_signa"/>
    <property type="match status" value="1"/>
</dbReference>
<keyword evidence="5 7" id="KW-0472">Membrane</keyword>
<dbReference type="InterPro" id="IPR023997">
    <property type="entry name" value="TonB-dep_OMP_SusC/RagA_CS"/>
</dbReference>
<dbReference type="InterPro" id="IPR039426">
    <property type="entry name" value="TonB-dep_rcpt-like"/>
</dbReference>
<protein>
    <submittedName>
        <fullName evidence="10">SusC/RagA family TonB-linked outer membrane protein</fullName>
    </submittedName>
</protein>
<dbReference type="PROSITE" id="PS52016">
    <property type="entry name" value="TONB_DEPENDENT_REC_3"/>
    <property type="match status" value="1"/>
</dbReference>
<dbReference type="NCBIfam" id="TIGR04056">
    <property type="entry name" value="OMP_RagA_SusC"/>
    <property type="match status" value="1"/>
</dbReference>
<gene>
    <name evidence="10" type="ORF">OM075_09950</name>
</gene>
<evidence type="ECO:0000256" key="2">
    <source>
        <dbReference type="ARBA" id="ARBA00022448"/>
    </source>
</evidence>
<accession>A0AAE3M3X2</accession>
<dbReference type="InterPro" id="IPR012910">
    <property type="entry name" value="Plug_dom"/>
</dbReference>
<evidence type="ECO:0000256" key="5">
    <source>
        <dbReference type="ARBA" id="ARBA00023136"/>
    </source>
</evidence>
<keyword evidence="11" id="KW-1185">Reference proteome</keyword>
<comment type="similarity">
    <text evidence="7">Belongs to the TonB-dependent receptor family.</text>
</comment>
<keyword evidence="8" id="KW-1133">Transmembrane helix</keyword>
<evidence type="ECO:0000259" key="9">
    <source>
        <dbReference type="Pfam" id="PF07715"/>
    </source>
</evidence>
<dbReference type="Gene3D" id="2.40.170.20">
    <property type="entry name" value="TonB-dependent receptor, beta-barrel domain"/>
    <property type="match status" value="1"/>
</dbReference>